<reference evidence="2" key="2">
    <citation type="submission" date="2018-07" db="EMBL/GenBank/DDBJ databases">
        <authorList>
            <consortium name="NCBI Pathogen Detection Project"/>
        </authorList>
    </citation>
    <scope>NUCLEOTIDE SEQUENCE</scope>
    <source>
        <strain evidence="2">M255</strain>
    </source>
</reference>
<accession>A0A731UNR8</accession>
<dbReference type="EMBL" id="DAASBB010000077">
    <property type="protein sequence ID" value="HAE4776363.1"/>
    <property type="molecule type" value="Genomic_DNA"/>
</dbReference>
<proteinExistence type="predicted"/>
<organism evidence="2">
    <name type="scientific">Salmonella enterica subsp. enterica serovar Poona</name>
    <dbReference type="NCBI Taxonomy" id="436295"/>
    <lineage>
        <taxon>Bacteria</taxon>
        <taxon>Pseudomonadati</taxon>
        <taxon>Pseudomonadota</taxon>
        <taxon>Gammaproteobacteria</taxon>
        <taxon>Enterobacterales</taxon>
        <taxon>Enterobacteriaceae</taxon>
        <taxon>Salmonella</taxon>
    </lineage>
</organism>
<protein>
    <submittedName>
        <fullName evidence="2">Uncharacterized protein</fullName>
    </submittedName>
</protein>
<feature type="compositionally biased region" description="Low complexity" evidence="1">
    <location>
        <begin position="49"/>
        <end position="59"/>
    </location>
</feature>
<evidence type="ECO:0000256" key="1">
    <source>
        <dbReference type="SAM" id="MobiDB-lite"/>
    </source>
</evidence>
<comment type="caution">
    <text evidence="2">The sequence shown here is derived from an EMBL/GenBank/DDBJ whole genome shotgun (WGS) entry which is preliminary data.</text>
</comment>
<name>A0A731UNR8_SALET</name>
<gene>
    <name evidence="2" type="ORF">G4H14_004750</name>
</gene>
<dbReference type="AlphaFoldDB" id="A0A731UNR8"/>
<feature type="region of interest" description="Disordered" evidence="1">
    <location>
        <begin position="43"/>
        <end position="66"/>
    </location>
</feature>
<evidence type="ECO:0000313" key="2">
    <source>
        <dbReference type="EMBL" id="HAE4776363.1"/>
    </source>
</evidence>
<reference evidence="2" key="1">
    <citation type="journal article" date="2018" name="Genome Biol.">
        <title>SKESA: strategic k-mer extension for scrupulous assemblies.</title>
        <authorList>
            <person name="Souvorov A."/>
            <person name="Agarwala R."/>
            <person name="Lipman D.J."/>
        </authorList>
    </citation>
    <scope>NUCLEOTIDE SEQUENCE</scope>
    <source>
        <strain evidence="2">M255</strain>
    </source>
</reference>
<sequence>MRPDFAKPCRDHSDGVQRRLRCFKRLWLCSYRVKFPDIAEITEEHPPKRQQQAAAAKAPEITPFTS</sequence>